<feature type="region of interest" description="Disordered" evidence="7">
    <location>
        <begin position="93"/>
        <end position="120"/>
    </location>
</feature>
<evidence type="ECO:0000256" key="4">
    <source>
        <dbReference type="ARBA" id="ARBA00022485"/>
    </source>
</evidence>
<keyword evidence="5" id="KW-0540">Nuclease</keyword>
<dbReference type="GO" id="GO:0045145">
    <property type="term" value="F:single-stranded DNA 5'-3' DNA exonuclease activity"/>
    <property type="evidence" value="ECO:0007669"/>
    <property type="project" value="InterPro"/>
</dbReference>
<dbReference type="GO" id="GO:0005634">
    <property type="term" value="C:nucleus"/>
    <property type="evidence" value="ECO:0007669"/>
    <property type="project" value="TreeGrafter"/>
</dbReference>
<dbReference type="GO" id="GO:0051539">
    <property type="term" value="F:4 iron, 4 sulfur cluster binding"/>
    <property type="evidence" value="ECO:0007669"/>
    <property type="project" value="UniProtKB-KW"/>
</dbReference>
<feature type="region of interest" description="Disordered" evidence="7">
    <location>
        <begin position="1"/>
        <end position="61"/>
    </location>
</feature>
<comment type="cofactor">
    <cofactor evidence="1">
        <name>[4Fe-4S] cluster</name>
        <dbReference type="ChEBI" id="CHEBI:49883"/>
    </cofactor>
</comment>
<comment type="similarity">
    <text evidence="2">Belongs to the EXO5 family.</text>
</comment>
<reference evidence="10" key="1">
    <citation type="journal article" date="2013" name="Nat. Genet.">
        <title>The wheat powdery mildew genome shows the unique evolution of an obligate biotroph.</title>
        <authorList>
            <person name="Wicker T."/>
            <person name="Oberhaensli S."/>
            <person name="Parlange F."/>
            <person name="Buchmann J.P."/>
            <person name="Shatalina M."/>
            <person name="Roffler S."/>
            <person name="Ben-David R."/>
            <person name="Dolezel J."/>
            <person name="Simkova H."/>
            <person name="Schulze-Lefert P."/>
            <person name="Spanu P.D."/>
            <person name="Bruggmann R."/>
            <person name="Amselem J."/>
            <person name="Quesneville H."/>
            <person name="Ver Loren van Themaat E."/>
            <person name="Paape T."/>
            <person name="Shimizu K.K."/>
            <person name="Keller B."/>
        </authorList>
    </citation>
    <scope>NUCLEOTIDE SEQUENCE [LARGE SCALE GENOMIC DNA]</scope>
    <source>
        <strain evidence="10">96224</strain>
    </source>
</reference>
<dbReference type="EMBL" id="KE375109">
    <property type="protein sequence ID" value="EPQ63552.1"/>
    <property type="molecule type" value="Genomic_DNA"/>
</dbReference>
<dbReference type="PANTHER" id="PTHR14464:SF4">
    <property type="entry name" value="EXONUCLEASE V"/>
    <property type="match status" value="1"/>
</dbReference>
<keyword evidence="4" id="KW-0004">4Fe-4S</keyword>
<dbReference type="InterPro" id="IPR019190">
    <property type="entry name" value="EXOV"/>
</dbReference>
<evidence type="ECO:0000256" key="2">
    <source>
        <dbReference type="ARBA" id="ARBA00009797"/>
    </source>
</evidence>
<dbReference type="GO" id="GO:0005739">
    <property type="term" value="C:mitochondrion"/>
    <property type="evidence" value="ECO:0007669"/>
    <property type="project" value="TreeGrafter"/>
</dbReference>
<protein>
    <submittedName>
        <fullName evidence="9">Bgt-1721</fullName>
    </submittedName>
</protein>
<dbReference type="Proteomes" id="UP000053110">
    <property type="component" value="Unassembled WGS sequence"/>
</dbReference>
<dbReference type="AlphaFoldDB" id="A0A061HGI4"/>
<reference evidence="8" key="2">
    <citation type="submission" date="2013-01" db="EMBL/GenBank/DDBJ databases">
        <title>The wheat powdery mildew genome reveals unique evolution of an obligate biotroph.</title>
        <authorList>
            <person name="Oberhaensli S."/>
            <person name="Wicker T."/>
            <person name="Keller B."/>
        </authorList>
    </citation>
    <scope>NUCLEOTIDE SEQUENCE</scope>
    <source>
        <strain evidence="8">96224</strain>
    </source>
</reference>
<evidence type="ECO:0000313" key="8">
    <source>
        <dbReference type="EMBL" id="EPQ63552.1"/>
    </source>
</evidence>
<feature type="non-terminal residue" evidence="9">
    <location>
        <position position="485"/>
    </location>
</feature>
<gene>
    <name evidence="8" type="ORF">BGT96224_1721</name>
    <name evidence="9" type="ORF">BGT96224V2_LOCUS4908</name>
</gene>
<evidence type="ECO:0000256" key="1">
    <source>
        <dbReference type="ARBA" id="ARBA00001966"/>
    </source>
</evidence>
<keyword evidence="4" id="KW-0408">Iron</keyword>
<evidence type="ECO:0000256" key="5">
    <source>
        <dbReference type="ARBA" id="ARBA00022722"/>
    </source>
</evidence>
<dbReference type="EMBL" id="UIGY01000141">
    <property type="protein sequence ID" value="SUZ11766.1"/>
    <property type="molecule type" value="Genomic_DNA"/>
</dbReference>
<accession>A0A061HGI4</accession>
<keyword evidence="4" id="KW-0411">Iron-sulfur</keyword>
<keyword evidence="6" id="KW-0269">Exonuclease</keyword>
<reference evidence="9" key="3">
    <citation type="submission" date="2018-07" db="EMBL/GenBank/DDBJ databases">
        <authorList>
            <person name="Quirk P.G."/>
            <person name="Krulwich T.A."/>
        </authorList>
    </citation>
    <scope>NUCLEOTIDE SEQUENCE</scope>
    <source>
        <strain evidence="9">96224</strain>
    </source>
</reference>
<evidence type="ECO:0000313" key="9">
    <source>
        <dbReference type="EMBL" id="SUZ11766.1"/>
    </source>
</evidence>
<dbReference type="HOGENOM" id="CLU_013225_1_2_1"/>
<name>A0A061HGI4_BLUGR</name>
<evidence type="ECO:0000256" key="7">
    <source>
        <dbReference type="SAM" id="MobiDB-lite"/>
    </source>
</evidence>
<evidence type="ECO:0000256" key="3">
    <source>
        <dbReference type="ARBA" id="ARBA00011245"/>
    </source>
</evidence>
<dbReference type="OrthoDB" id="354769at2759"/>
<comment type="subunit">
    <text evidence="3">Monomer.</text>
</comment>
<sequence>MGSLVLHAAIASSEDEDDYGSDISLETERIAEESLLVHADDKNEEEPSHDSQNSVRPTNSIAEDTQTPTLQAFAHAVGETSEPLSRQKIFSADSSNPKYATQDESSLHKNTPSLDLGNPDTQSPLELFRTRTRNLTVTDLVSPAWCELQYWYMLTKHGEKKRTPAMKRGSRIHKKLEDQIFTTVHIPVQSKEDQWGLKLWNIVQGLHTLREQGLTRELYIWGIVEGQLVSGQIDELSYECPDINLERSTTKLHKNLGGNSCMEMTNGPKSIVEHKKIYLCDVKTRISERLPSQIGFLPTKYQLMLYHRLITALITNLVDFEVLAARYNLDVNKIFSDNFLAQIGGNSEITFDVTGSSSRRDSLSVLLQHNCLSTLWALMISEFQKTFPEGVSSLGRTLKAEYRSGVGGHIIGSKTFLMNDEQLTSYVQYTMQWWEGKREARGVITSDAFKCQSCDFAETCEWRLKKVEQDQERIRRRKEIESNNK</sequence>
<dbReference type="GO" id="GO:0036297">
    <property type="term" value="P:interstrand cross-link repair"/>
    <property type="evidence" value="ECO:0007669"/>
    <property type="project" value="TreeGrafter"/>
</dbReference>
<evidence type="ECO:0000256" key="6">
    <source>
        <dbReference type="ARBA" id="ARBA00022839"/>
    </source>
</evidence>
<proteinExistence type="inferred from homology"/>
<dbReference type="PANTHER" id="PTHR14464">
    <property type="entry name" value="EXONUCLEASE V"/>
    <property type="match status" value="1"/>
</dbReference>
<keyword evidence="4" id="KW-0479">Metal-binding</keyword>
<keyword evidence="6" id="KW-0378">Hydrolase</keyword>
<organism evidence="9">
    <name type="scientific">Blumeria graminis f. sp. tritici 96224</name>
    <dbReference type="NCBI Taxonomy" id="1268274"/>
    <lineage>
        <taxon>Eukaryota</taxon>
        <taxon>Fungi</taxon>
        <taxon>Dikarya</taxon>
        <taxon>Ascomycota</taxon>
        <taxon>Pezizomycotina</taxon>
        <taxon>Leotiomycetes</taxon>
        <taxon>Erysiphales</taxon>
        <taxon>Erysiphaceae</taxon>
        <taxon>Blumeria</taxon>
    </lineage>
</organism>
<dbReference type="Pfam" id="PF09810">
    <property type="entry name" value="Exo5"/>
    <property type="match status" value="1"/>
</dbReference>
<feature type="compositionally biased region" description="Basic and acidic residues" evidence="7">
    <location>
        <begin position="38"/>
        <end position="49"/>
    </location>
</feature>
<feature type="compositionally biased region" description="Polar residues" evidence="7">
    <location>
        <begin position="50"/>
        <end position="61"/>
    </location>
</feature>
<evidence type="ECO:0000313" key="10">
    <source>
        <dbReference type="Proteomes" id="UP000053110"/>
    </source>
</evidence>